<dbReference type="Pfam" id="PF05028">
    <property type="entry name" value="PARG_cat_C"/>
    <property type="match status" value="1"/>
</dbReference>
<organism evidence="2 3">
    <name type="scientific">Apiotrichum porosum</name>
    <dbReference type="NCBI Taxonomy" id="105984"/>
    <lineage>
        <taxon>Eukaryota</taxon>
        <taxon>Fungi</taxon>
        <taxon>Dikarya</taxon>
        <taxon>Basidiomycota</taxon>
        <taxon>Agaricomycotina</taxon>
        <taxon>Tremellomycetes</taxon>
        <taxon>Trichosporonales</taxon>
        <taxon>Trichosporonaceae</taxon>
        <taxon>Apiotrichum</taxon>
    </lineage>
</organism>
<dbReference type="PANTHER" id="PTHR12837:SF0">
    <property type="entry name" value="POLY(ADP-RIBOSE) GLYCOHYDROLASE"/>
    <property type="match status" value="1"/>
</dbReference>
<proteinExistence type="predicted"/>
<reference evidence="2 3" key="1">
    <citation type="submission" date="2018-11" db="EMBL/GenBank/DDBJ databases">
        <title>Genome sequence of Apiotrichum porosum DSM 27194.</title>
        <authorList>
            <person name="Aliyu H."/>
            <person name="Gorte O."/>
            <person name="Ochsenreither K."/>
        </authorList>
    </citation>
    <scope>NUCLEOTIDE SEQUENCE [LARGE SCALE GENOMIC DNA]</scope>
    <source>
        <strain evidence="2 3">DSM 27194</strain>
    </source>
</reference>
<comment type="caution">
    <text evidence="2">The sequence shown here is derived from an EMBL/GenBank/DDBJ whole genome shotgun (WGS) entry which is preliminary data.</text>
</comment>
<evidence type="ECO:0000313" key="2">
    <source>
        <dbReference type="EMBL" id="RSH79385.1"/>
    </source>
</evidence>
<gene>
    <name evidence="2" type="ORF">EHS24_001430</name>
</gene>
<dbReference type="RefSeq" id="XP_028474532.1">
    <property type="nucleotide sequence ID" value="XM_028617225.1"/>
</dbReference>
<dbReference type="Proteomes" id="UP000279236">
    <property type="component" value="Unassembled WGS sequence"/>
</dbReference>
<protein>
    <recommendedName>
        <fullName evidence="1">PARG catalytic Macro domain-containing protein</fullName>
    </recommendedName>
</protein>
<dbReference type="GeneID" id="39585973"/>
<dbReference type="InterPro" id="IPR046372">
    <property type="entry name" value="PARG_cat_C"/>
</dbReference>
<dbReference type="GO" id="GO:0005737">
    <property type="term" value="C:cytoplasm"/>
    <property type="evidence" value="ECO:0007669"/>
    <property type="project" value="TreeGrafter"/>
</dbReference>
<accession>A0A427XKH1</accession>
<name>A0A427XKH1_9TREE</name>
<keyword evidence="3" id="KW-1185">Reference proteome</keyword>
<dbReference type="GO" id="GO:0004649">
    <property type="term" value="F:poly(ADP-ribose) glycohydrolase activity"/>
    <property type="evidence" value="ECO:0007669"/>
    <property type="project" value="InterPro"/>
</dbReference>
<feature type="domain" description="PARG catalytic Macro" evidence="1">
    <location>
        <begin position="217"/>
        <end position="385"/>
    </location>
</feature>
<dbReference type="GO" id="GO:0009225">
    <property type="term" value="P:nucleotide-sugar metabolic process"/>
    <property type="evidence" value="ECO:0007669"/>
    <property type="project" value="TreeGrafter"/>
</dbReference>
<evidence type="ECO:0000259" key="1">
    <source>
        <dbReference type="Pfam" id="PF05028"/>
    </source>
</evidence>
<sequence length="435" mass="47383">MYHLPSSPTIRVLDRFSTLPDEYADDDQLVSFWPLLSAILLRPVSTTKDVVDALEEIAHVLRQSTGPAGDYGTLSKVLNALTFIDFPPGPHPGMTLRLSRSQAACLVAHQFLTSLASPRDRSEYYDFGIWYDSEQPHPRAAEMYITAMCVFFADLPDINILEEYATRDLEMGGGVSYVLASAPARSVGNTPMSPFRVLHNDVHVTGPHSPSSMDPNGALVVAANKVIGFGKSATGEEVTLGTTPEACPAVLVTPVLTGDQVVVITGASPVLRVTGERRNVAWEIPDTRTASADFDAWRMHRAGGPLLLMDALELDEHVSELGQVPDLVPENIEREVHKATTSFMATAATTVYTPLWGCGAFCGDPAVKMCLLWLAASMASVELVLLLDARGQALADELEPFVRRWQEKTAAELRQWLGRVPRTLRGGQVLAYIDT</sequence>
<dbReference type="GO" id="GO:1990966">
    <property type="term" value="P:ATP generation from poly-ADP-D-ribose"/>
    <property type="evidence" value="ECO:0007669"/>
    <property type="project" value="TreeGrafter"/>
</dbReference>
<dbReference type="GO" id="GO:0006282">
    <property type="term" value="P:regulation of DNA repair"/>
    <property type="evidence" value="ECO:0007669"/>
    <property type="project" value="InterPro"/>
</dbReference>
<dbReference type="GO" id="GO:0005975">
    <property type="term" value="P:carbohydrate metabolic process"/>
    <property type="evidence" value="ECO:0007669"/>
    <property type="project" value="InterPro"/>
</dbReference>
<dbReference type="OrthoDB" id="1937899at2759"/>
<dbReference type="STRING" id="105984.A0A427XKH1"/>
<dbReference type="AlphaFoldDB" id="A0A427XKH1"/>
<dbReference type="InterPro" id="IPR007724">
    <property type="entry name" value="Poly_GlycHdrlase"/>
</dbReference>
<dbReference type="GO" id="GO:0005634">
    <property type="term" value="C:nucleus"/>
    <property type="evidence" value="ECO:0007669"/>
    <property type="project" value="TreeGrafter"/>
</dbReference>
<evidence type="ECO:0000313" key="3">
    <source>
        <dbReference type="Proteomes" id="UP000279236"/>
    </source>
</evidence>
<dbReference type="EMBL" id="RSCE01000010">
    <property type="protein sequence ID" value="RSH79385.1"/>
    <property type="molecule type" value="Genomic_DNA"/>
</dbReference>
<dbReference type="PANTHER" id="PTHR12837">
    <property type="entry name" value="POLY ADP-RIBOSE GLYCOHYDROLASE"/>
    <property type="match status" value="1"/>
</dbReference>